<evidence type="ECO:0000256" key="1">
    <source>
        <dbReference type="ARBA" id="ARBA00004651"/>
    </source>
</evidence>
<dbReference type="GO" id="GO:0005886">
    <property type="term" value="C:plasma membrane"/>
    <property type="evidence" value="ECO:0007669"/>
    <property type="project" value="UniProtKB-SubCell"/>
</dbReference>
<feature type="region of interest" description="Disordered" evidence="6">
    <location>
        <begin position="44"/>
        <end position="76"/>
    </location>
</feature>
<keyword evidence="10" id="KW-1185">Reference proteome</keyword>
<feature type="transmembrane region" description="Helical" evidence="7">
    <location>
        <begin position="159"/>
        <end position="178"/>
    </location>
</feature>
<evidence type="ECO:0000256" key="4">
    <source>
        <dbReference type="ARBA" id="ARBA00022989"/>
    </source>
</evidence>
<dbReference type="EMBL" id="JAEPRD010000015">
    <property type="protein sequence ID" value="KAG2209552.1"/>
    <property type="molecule type" value="Genomic_DNA"/>
</dbReference>
<organism evidence="9 10">
    <name type="scientific">Mucor saturninus</name>
    <dbReference type="NCBI Taxonomy" id="64648"/>
    <lineage>
        <taxon>Eukaryota</taxon>
        <taxon>Fungi</taxon>
        <taxon>Fungi incertae sedis</taxon>
        <taxon>Mucoromycota</taxon>
        <taxon>Mucoromycotina</taxon>
        <taxon>Mucoromycetes</taxon>
        <taxon>Mucorales</taxon>
        <taxon>Mucorineae</taxon>
        <taxon>Mucoraceae</taxon>
        <taxon>Mucor</taxon>
    </lineage>
</organism>
<evidence type="ECO:0000256" key="6">
    <source>
        <dbReference type="SAM" id="MobiDB-lite"/>
    </source>
</evidence>
<keyword evidence="2" id="KW-1003">Cell membrane</keyword>
<keyword evidence="4 7" id="KW-1133">Transmembrane helix</keyword>
<name>A0A8H7REL5_9FUNG</name>
<comment type="subcellular location">
    <subcellularLocation>
        <location evidence="1">Cell membrane</location>
        <topology evidence="1">Multi-pass membrane protein</topology>
    </subcellularLocation>
</comment>
<keyword evidence="5 7" id="KW-0472">Membrane</keyword>
<keyword evidence="3 7" id="KW-0812">Transmembrane</keyword>
<protein>
    <recommendedName>
        <fullName evidence="8">DUF202 domain-containing protein</fullName>
    </recommendedName>
</protein>
<evidence type="ECO:0000256" key="5">
    <source>
        <dbReference type="ARBA" id="ARBA00023136"/>
    </source>
</evidence>
<dbReference type="PANTHER" id="PTHR34187">
    <property type="entry name" value="FGR18P"/>
    <property type="match status" value="1"/>
</dbReference>
<feature type="transmembrane region" description="Helical" evidence="7">
    <location>
        <begin position="118"/>
        <end position="139"/>
    </location>
</feature>
<evidence type="ECO:0000256" key="7">
    <source>
        <dbReference type="SAM" id="Phobius"/>
    </source>
</evidence>
<proteinExistence type="predicted"/>
<evidence type="ECO:0000313" key="9">
    <source>
        <dbReference type="EMBL" id="KAG2209552.1"/>
    </source>
</evidence>
<dbReference type="InterPro" id="IPR003807">
    <property type="entry name" value="DUF202"/>
</dbReference>
<dbReference type="Pfam" id="PF02656">
    <property type="entry name" value="DUF202"/>
    <property type="match status" value="1"/>
</dbReference>
<feature type="compositionally biased region" description="Low complexity" evidence="6">
    <location>
        <begin position="62"/>
        <end position="73"/>
    </location>
</feature>
<dbReference type="OrthoDB" id="199599at2759"/>
<sequence length="220" mass="24845">MYYTSTHSNTADQTPLLSSPTHRNYTSIQRQTSNDYAITEGCLHEQDNESMRRRRGSVKPPSSASSSHNTSSSQETAVNKPLLTHSYWQSMFDRYSTSVYLENKGSVARDHLANERTYLAWLRTSLSTISVGIGITQLFRLERSMTHPTKQTCFLLDGQMIGLLFILISILFLVFAFIRYFHAQVAMIHGYFPASRSTVMVTSVLLLVTMSLMLISVAGR</sequence>
<dbReference type="PANTHER" id="PTHR34187:SF2">
    <property type="entry name" value="DUF202 DOMAIN-CONTAINING PROTEIN"/>
    <property type="match status" value="1"/>
</dbReference>
<feature type="region of interest" description="Disordered" evidence="6">
    <location>
        <begin position="1"/>
        <end position="23"/>
    </location>
</feature>
<dbReference type="Proteomes" id="UP000603453">
    <property type="component" value="Unassembled WGS sequence"/>
</dbReference>
<evidence type="ECO:0000256" key="2">
    <source>
        <dbReference type="ARBA" id="ARBA00022475"/>
    </source>
</evidence>
<feature type="transmembrane region" description="Helical" evidence="7">
    <location>
        <begin position="199"/>
        <end position="219"/>
    </location>
</feature>
<evidence type="ECO:0000259" key="8">
    <source>
        <dbReference type="Pfam" id="PF02656"/>
    </source>
</evidence>
<reference evidence="9" key="1">
    <citation type="submission" date="2020-12" db="EMBL/GenBank/DDBJ databases">
        <title>Metabolic potential, ecology and presence of endohyphal bacteria is reflected in genomic diversity of Mucoromycotina.</title>
        <authorList>
            <person name="Muszewska A."/>
            <person name="Okrasinska A."/>
            <person name="Steczkiewicz K."/>
            <person name="Drgas O."/>
            <person name="Orlowska M."/>
            <person name="Perlinska-Lenart U."/>
            <person name="Aleksandrzak-Piekarczyk T."/>
            <person name="Szatraj K."/>
            <person name="Zielenkiewicz U."/>
            <person name="Pilsyk S."/>
            <person name="Malc E."/>
            <person name="Mieczkowski P."/>
            <person name="Kruszewska J.S."/>
            <person name="Biernat P."/>
            <person name="Pawlowska J."/>
        </authorList>
    </citation>
    <scope>NUCLEOTIDE SEQUENCE</scope>
    <source>
        <strain evidence="9">WA0000017839</strain>
    </source>
</reference>
<feature type="domain" description="DUF202" evidence="8">
    <location>
        <begin position="109"/>
        <end position="184"/>
    </location>
</feature>
<comment type="caution">
    <text evidence="9">The sequence shown here is derived from an EMBL/GenBank/DDBJ whole genome shotgun (WGS) entry which is preliminary data.</text>
</comment>
<evidence type="ECO:0000313" key="10">
    <source>
        <dbReference type="Proteomes" id="UP000603453"/>
    </source>
</evidence>
<dbReference type="InterPro" id="IPR052053">
    <property type="entry name" value="IM_YidH-like"/>
</dbReference>
<gene>
    <name evidence="9" type="ORF">INT47_008396</name>
</gene>
<accession>A0A8H7REL5</accession>
<evidence type="ECO:0000256" key="3">
    <source>
        <dbReference type="ARBA" id="ARBA00022692"/>
    </source>
</evidence>
<dbReference type="AlphaFoldDB" id="A0A8H7REL5"/>